<dbReference type="PANTHER" id="PTHR19229:SF36">
    <property type="entry name" value="ATP-BINDING CASSETTE SUB-FAMILY A MEMBER 2"/>
    <property type="match status" value="1"/>
</dbReference>
<evidence type="ECO:0000313" key="6">
    <source>
        <dbReference type="EMBL" id="CAF1212336.1"/>
    </source>
</evidence>
<feature type="transmembrane region" description="Helical" evidence="4">
    <location>
        <begin position="496"/>
        <end position="518"/>
    </location>
</feature>
<dbReference type="OrthoDB" id="10255969at2759"/>
<accession>A0A814XAL2</accession>
<feature type="transmembrane region" description="Helical" evidence="4">
    <location>
        <begin position="454"/>
        <end position="476"/>
    </location>
</feature>
<dbReference type="GO" id="GO:0016020">
    <property type="term" value="C:membrane"/>
    <property type="evidence" value="ECO:0007669"/>
    <property type="project" value="InterPro"/>
</dbReference>
<dbReference type="PANTHER" id="PTHR19229">
    <property type="entry name" value="ATP-BINDING CASSETTE TRANSPORTER SUBFAMILY A ABCA"/>
    <property type="match status" value="1"/>
</dbReference>
<evidence type="ECO:0000256" key="1">
    <source>
        <dbReference type="ARBA" id="ARBA00022448"/>
    </source>
</evidence>
<feature type="transmembrane region" description="Helical" evidence="4">
    <location>
        <begin position="315"/>
        <end position="338"/>
    </location>
</feature>
<feature type="compositionally biased region" description="Acidic residues" evidence="3">
    <location>
        <begin position="744"/>
        <end position="756"/>
    </location>
</feature>
<dbReference type="EMBL" id="CAJNON010000349">
    <property type="protein sequence ID" value="CAF1212336.1"/>
    <property type="molecule type" value="Genomic_DNA"/>
</dbReference>
<evidence type="ECO:0000256" key="4">
    <source>
        <dbReference type="SAM" id="Phobius"/>
    </source>
</evidence>
<dbReference type="InterPro" id="IPR027417">
    <property type="entry name" value="P-loop_NTPase"/>
</dbReference>
<keyword evidence="4" id="KW-0812">Transmembrane</keyword>
<feature type="transmembrane region" description="Helical" evidence="4">
    <location>
        <begin position="429"/>
        <end position="448"/>
    </location>
</feature>
<feature type="transmembrane region" description="Helical" evidence="4">
    <location>
        <begin position="60"/>
        <end position="84"/>
    </location>
</feature>
<evidence type="ECO:0000259" key="5">
    <source>
        <dbReference type="PROSITE" id="PS50893"/>
    </source>
</evidence>
<dbReference type="InterPro" id="IPR003439">
    <property type="entry name" value="ABC_transporter-like_ATP-bd"/>
</dbReference>
<evidence type="ECO:0000313" key="7">
    <source>
        <dbReference type="Proteomes" id="UP000663891"/>
    </source>
</evidence>
<feature type="domain" description="ABC transporter" evidence="5">
    <location>
        <begin position="571"/>
        <end position="756"/>
    </location>
</feature>
<dbReference type="Pfam" id="PF00005">
    <property type="entry name" value="ABC_tran"/>
    <property type="match status" value="1"/>
</dbReference>
<gene>
    <name evidence="6" type="ORF">VCS650_LOCUS26252</name>
</gene>
<evidence type="ECO:0000256" key="3">
    <source>
        <dbReference type="SAM" id="MobiDB-lite"/>
    </source>
</evidence>
<feature type="region of interest" description="Disordered" evidence="3">
    <location>
        <begin position="736"/>
        <end position="756"/>
    </location>
</feature>
<dbReference type="SUPFAM" id="SSF52540">
    <property type="entry name" value="P-loop containing nucleoside triphosphate hydrolases"/>
    <property type="match status" value="1"/>
</dbReference>
<dbReference type="InterPro" id="IPR026082">
    <property type="entry name" value="ABCA"/>
</dbReference>
<reference evidence="6" key="1">
    <citation type="submission" date="2021-02" db="EMBL/GenBank/DDBJ databases">
        <authorList>
            <person name="Nowell W R."/>
        </authorList>
    </citation>
    <scope>NUCLEOTIDE SEQUENCE</scope>
</reference>
<dbReference type="Proteomes" id="UP000663891">
    <property type="component" value="Unassembled WGS sequence"/>
</dbReference>
<dbReference type="GO" id="GO:0005524">
    <property type="term" value="F:ATP binding"/>
    <property type="evidence" value="ECO:0007669"/>
    <property type="project" value="InterPro"/>
</dbReference>
<keyword evidence="4" id="KW-1133">Transmembrane helix</keyword>
<protein>
    <recommendedName>
        <fullName evidence="5">ABC transporter domain-containing protein</fullName>
    </recommendedName>
</protein>
<feature type="transmembrane region" description="Helical" evidence="4">
    <location>
        <begin position="365"/>
        <end position="385"/>
    </location>
</feature>
<dbReference type="PROSITE" id="PS50893">
    <property type="entry name" value="ABC_TRANSPORTER_2"/>
    <property type="match status" value="1"/>
</dbReference>
<dbReference type="GO" id="GO:0005319">
    <property type="term" value="F:lipid transporter activity"/>
    <property type="evidence" value="ECO:0007669"/>
    <property type="project" value="TreeGrafter"/>
</dbReference>
<comment type="caution">
    <text evidence="6">The sequence shown here is derived from an EMBL/GenBank/DDBJ whole genome shotgun (WGS) entry which is preliminary data.</text>
</comment>
<keyword evidence="4" id="KW-0472">Membrane</keyword>
<organism evidence="6 7">
    <name type="scientific">Adineta steineri</name>
    <dbReference type="NCBI Taxonomy" id="433720"/>
    <lineage>
        <taxon>Eukaryota</taxon>
        <taxon>Metazoa</taxon>
        <taxon>Spiralia</taxon>
        <taxon>Gnathifera</taxon>
        <taxon>Rotifera</taxon>
        <taxon>Eurotatoria</taxon>
        <taxon>Bdelloidea</taxon>
        <taxon>Adinetida</taxon>
        <taxon>Adinetidae</taxon>
        <taxon>Adineta</taxon>
    </lineage>
</organism>
<feature type="transmembrane region" description="Helical" evidence="4">
    <location>
        <begin position="391"/>
        <end position="417"/>
    </location>
</feature>
<dbReference type="GO" id="GO:0016887">
    <property type="term" value="F:ATP hydrolysis activity"/>
    <property type="evidence" value="ECO:0007669"/>
    <property type="project" value="InterPro"/>
</dbReference>
<keyword evidence="2" id="KW-0677">Repeat</keyword>
<name>A0A814XAL2_9BILA</name>
<keyword evidence="1" id="KW-0813">Transport</keyword>
<evidence type="ECO:0000256" key="2">
    <source>
        <dbReference type="ARBA" id="ARBA00022737"/>
    </source>
</evidence>
<proteinExistence type="predicted"/>
<dbReference type="Gene3D" id="3.40.50.300">
    <property type="entry name" value="P-loop containing nucleotide triphosphate hydrolases"/>
    <property type="match status" value="1"/>
</dbReference>
<dbReference type="AlphaFoldDB" id="A0A814XAL2"/>
<sequence>MNSSLTLGLYDPINTNEYSMSKPRKQYQHVTKTEYSPIGSSRKLNLLLQRSFRYSYRQRYCRYCPTILCELLFPLILIGLLALIRHEPKALFEWINKDYPSVSTSLNNLRCPQIENTTITTSLSTDSIKNCFKFPPSYKRRGFRLFYSGTALDITNFVFQSRTNDTNVLVKRAKIRLKNMNCTNTKVSNQNMDDKNVSHLLQNETKNTVTIDFGSTSNLKNGLNLDYNIMVPKLDIIPKTDPVDLSFLHPSFIPDRSNIIGSYSNNSEYLSLRLPEFSDVKMFIDALLIGYQTNRNITFELQRTPITCTPYRQDYLFFEPTGVLVGIALIFIDFVYFIPYKKNAKVKEILKVLGIESTLNNFAQAVRTLIILCFLNILLCIIFKLKLKSDAYFNTVNFGILFIGYFIYGLQLISFCIMNAQVFDKTIRAVLSTFVIYGLSRIISLYTIVCPTAIKYILIFVSPYIAGYSIFQQVTLHDLAYKDVALFQTLYRHVPIYFVTLIIMIVSCVFYWILSWYLEKVFPGEYGISLDWNFLLKRDYWRSEKFNHTSEAFPGLAVPLKRTHSNSTPIVHVNHLVKKFGLDKIAVNDVSFDLYENQITSLLGPNGSGKTTIFNCLIGIYRQTFGIITIESEDGRDLDTRTNMELLRKSMGYCPQHDILFDLLTIREQIEFYAIARGFEKNKQQIASEMLRSINLEESQDHYCNALSRGMKRRLSLACAFVGNTKIILLDEKKNREEQHDDVTAEEDEENKIEFE</sequence>
<dbReference type="GO" id="GO:0140359">
    <property type="term" value="F:ABC-type transporter activity"/>
    <property type="evidence" value="ECO:0007669"/>
    <property type="project" value="InterPro"/>
</dbReference>